<dbReference type="EMBL" id="QRVK01000007">
    <property type="protein sequence ID" value="RGS43396.1"/>
    <property type="molecule type" value="Genomic_DNA"/>
</dbReference>
<dbReference type="UniPathway" id="UPA00031">
    <property type="reaction ID" value="UER00006"/>
</dbReference>
<dbReference type="OrthoDB" id="9800814at2"/>
<keyword evidence="6 9" id="KW-0028">Amino-acid biosynthesis</keyword>
<protein>
    <recommendedName>
        <fullName evidence="4 9">ATP phosphoribosyltransferase regulatory subunit</fullName>
    </recommendedName>
</protein>
<accession>A0A3R5WKI1</accession>
<dbReference type="Gene3D" id="3.30.930.10">
    <property type="entry name" value="Bira Bifunctional Protein, Domain 2"/>
    <property type="match status" value="1"/>
</dbReference>
<feature type="binding site" evidence="10">
    <location>
        <position position="133"/>
    </location>
    <ligand>
        <name>L-histidine</name>
        <dbReference type="ChEBI" id="CHEBI:57595"/>
    </ligand>
</feature>
<dbReference type="SUPFAM" id="SSF55681">
    <property type="entry name" value="Class II aaRS and biotin synthetases"/>
    <property type="match status" value="1"/>
</dbReference>
<dbReference type="Proteomes" id="UP000283295">
    <property type="component" value="Unassembled WGS sequence"/>
</dbReference>
<evidence type="ECO:0000256" key="10">
    <source>
        <dbReference type="PIRSR" id="PIRSR001549-1"/>
    </source>
</evidence>
<name>A0A3R5WKI1_9FIRM</name>
<dbReference type="CDD" id="cd00773">
    <property type="entry name" value="HisRS-like_core"/>
    <property type="match status" value="1"/>
</dbReference>
<feature type="binding site" evidence="10">
    <location>
        <begin position="282"/>
        <end position="283"/>
    </location>
    <ligand>
        <name>L-histidine</name>
        <dbReference type="ChEBI" id="CHEBI:57595"/>
    </ligand>
</feature>
<evidence type="ECO:0000313" key="13">
    <source>
        <dbReference type="Proteomes" id="UP000283295"/>
    </source>
</evidence>
<dbReference type="PIRSF" id="PIRSF001549">
    <property type="entry name" value="His-tRNA_synth"/>
    <property type="match status" value="1"/>
</dbReference>
<evidence type="ECO:0000256" key="2">
    <source>
        <dbReference type="ARBA" id="ARBA00004667"/>
    </source>
</evidence>
<evidence type="ECO:0000256" key="1">
    <source>
        <dbReference type="ARBA" id="ARBA00004496"/>
    </source>
</evidence>
<dbReference type="GO" id="GO:0006427">
    <property type="term" value="P:histidyl-tRNA aminoacylation"/>
    <property type="evidence" value="ECO:0007669"/>
    <property type="project" value="TreeGrafter"/>
</dbReference>
<feature type="binding site" evidence="10">
    <location>
        <position position="137"/>
    </location>
    <ligand>
        <name>L-histidine</name>
        <dbReference type="ChEBI" id="CHEBI:57595"/>
    </ligand>
</feature>
<sequence>MYLQGDTIMQDKLLQTPDGVRDTYDVECKKKRKVMNELHHILELYSYHDIETPTFEFFDIFNRDKGSAPSNEMYKFFDRDNNTLVLRPDITPSIARCVAKYYADEEFPVRLCYTGNTYTNTLKLQGKLKEVTQIGAELINDDSSAADAEIIATVIDCFNEIGIKDFQIEIGQIDYFKGLVAESGISEEEEDQIKEYIHIKNFFGLEEYVDALDISDSLKKAFSSFDSLFGGVAMLDTAESYVSNETSLEAVKRLRRVYEALECYGYEKHISFDLGMLDGYNYYTGIIFRGYTYGTGDAVVKGGRYNNLLKQFGKDAPSIGFAFTVEELIMAMNRQNIKIHVEYSNTIILYNIEEQDKAIKTGMKLRSEGCKIELIRKSQKKSIEDYLEYARREHFSGLIYFDQKELAVAYDVINKTNSMWDGESYSIK</sequence>
<evidence type="ECO:0000256" key="4">
    <source>
        <dbReference type="ARBA" id="ARBA00020397"/>
    </source>
</evidence>
<dbReference type="NCBIfam" id="TIGR00443">
    <property type="entry name" value="hisZ_biosyn_reg"/>
    <property type="match status" value="1"/>
</dbReference>
<dbReference type="GO" id="GO:0005737">
    <property type="term" value="C:cytoplasm"/>
    <property type="evidence" value="ECO:0007669"/>
    <property type="project" value="UniProtKB-SubCell"/>
</dbReference>
<dbReference type="InterPro" id="IPR004517">
    <property type="entry name" value="HisZ"/>
</dbReference>
<dbReference type="PANTHER" id="PTHR43707:SF6">
    <property type="entry name" value="ATP PHOSPHORIBOSYLTRANSFERASE REGULATORY SUBUNIT"/>
    <property type="match status" value="1"/>
</dbReference>
<gene>
    <name evidence="9 12" type="primary">hisZ</name>
    <name evidence="12" type="ORF">DWX94_04655</name>
</gene>
<dbReference type="PANTHER" id="PTHR43707">
    <property type="entry name" value="HISTIDYL-TRNA SYNTHETASE"/>
    <property type="match status" value="1"/>
</dbReference>
<dbReference type="HAMAP" id="MF_00125">
    <property type="entry name" value="HisZ"/>
    <property type="match status" value="1"/>
</dbReference>
<keyword evidence="12" id="KW-0328">Glycosyltransferase</keyword>
<evidence type="ECO:0000256" key="3">
    <source>
        <dbReference type="ARBA" id="ARBA00005539"/>
    </source>
</evidence>
<dbReference type="InterPro" id="IPR045864">
    <property type="entry name" value="aa-tRNA-synth_II/BPL/LPL"/>
</dbReference>
<dbReference type="InterPro" id="IPR041715">
    <property type="entry name" value="HisRS-like_core"/>
</dbReference>
<evidence type="ECO:0000256" key="6">
    <source>
        <dbReference type="ARBA" id="ARBA00022605"/>
    </source>
</evidence>
<keyword evidence="7 9" id="KW-0368">Histidine biosynthesis</keyword>
<comment type="function">
    <text evidence="8 9">Required for the first step of histidine biosynthesis. May allow the feedback regulation of ATP phosphoribosyltransferase activity by histidine.</text>
</comment>
<keyword evidence="12" id="KW-0808">Transferase</keyword>
<keyword evidence="5 9" id="KW-0963">Cytoplasm</keyword>
<comment type="caution">
    <text evidence="12">The sequence shown here is derived from an EMBL/GenBank/DDBJ whole genome shotgun (WGS) entry which is preliminary data.</text>
</comment>
<dbReference type="Pfam" id="PF13393">
    <property type="entry name" value="tRNA-synt_His"/>
    <property type="match status" value="1"/>
</dbReference>
<comment type="subcellular location">
    <subcellularLocation>
        <location evidence="1 9">Cytoplasm</location>
    </subcellularLocation>
</comment>
<dbReference type="GO" id="GO:0004821">
    <property type="term" value="F:histidine-tRNA ligase activity"/>
    <property type="evidence" value="ECO:0007669"/>
    <property type="project" value="TreeGrafter"/>
</dbReference>
<comment type="subunit">
    <text evidence="9">Heteromultimer composed of HisG and HisZ subunits.</text>
</comment>
<dbReference type="GO" id="GO:0016757">
    <property type="term" value="F:glycosyltransferase activity"/>
    <property type="evidence" value="ECO:0007669"/>
    <property type="project" value="UniProtKB-KW"/>
</dbReference>
<feature type="binding site" evidence="10">
    <location>
        <begin position="89"/>
        <end position="91"/>
    </location>
    <ligand>
        <name>L-histidine</name>
        <dbReference type="ChEBI" id="CHEBI:57595"/>
    </ligand>
</feature>
<evidence type="ECO:0000313" key="12">
    <source>
        <dbReference type="EMBL" id="RGS43396.1"/>
    </source>
</evidence>
<comment type="miscellaneous">
    <text evidence="9">This function is generally fulfilled by the C-terminal part of HisG, which is missing in some bacteria such as this one.</text>
</comment>
<evidence type="ECO:0000256" key="8">
    <source>
        <dbReference type="ARBA" id="ARBA00025246"/>
    </source>
</evidence>
<feature type="domain" description="Class II Histidinyl-tRNA synthetase (HisRS)-like catalytic core" evidence="11">
    <location>
        <begin position="19"/>
        <end position="328"/>
    </location>
</feature>
<evidence type="ECO:0000256" key="9">
    <source>
        <dbReference type="HAMAP-Rule" id="MF_00125"/>
    </source>
</evidence>
<comment type="similarity">
    <text evidence="3 9">Belongs to the class-II aminoacyl-tRNA synthetase family. HisZ subfamily.</text>
</comment>
<dbReference type="AlphaFoldDB" id="A0A3R5WKI1"/>
<evidence type="ECO:0000256" key="7">
    <source>
        <dbReference type="ARBA" id="ARBA00023102"/>
    </source>
</evidence>
<evidence type="ECO:0000259" key="11">
    <source>
        <dbReference type="Pfam" id="PF13393"/>
    </source>
</evidence>
<proteinExistence type="inferred from homology"/>
<evidence type="ECO:0000256" key="5">
    <source>
        <dbReference type="ARBA" id="ARBA00022490"/>
    </source>
</evidence>
<reference evidence="12 13" key="1">
    <citation type="submission" date="2018-08" db="EMBL/GenBank/DDBJ databases">
        <title>A genome reference for cultivated species of the human gut microbiota.</title>
        <authorList>
            <person name="Zou Y."/>
            <person name="Xue W."/>
            <person name="Luo G."/>
        </authorList>
    </citation>
    <scope>NUCLEOTIDE SEQUENCE [LARGE SCALE GENOMIC DNA]</scope>
    <source>
        <strain evidence="12 13">AF22-21</strain>
    </source>
</reference>
<dbReference type="GO" id="GO:0140096">
    <property type="term" value="F:catalytic activity, acting on a protein"/>
    <property type="evidence" value="ECO:0007669"/>
    <property type="project" value="UniProtKB-ARBA"/>
</dbReference>
<dbReference type="GO" id="GO:0000105">
    <property type="term" value="P:L-histidine biosynthetic process"/>
    <property type="evidence" value="ECO:0007669"/>
    <property type="project" value="UniProtKB-UniRule"/>
</dbReference>
<comment type="pathway">
    <text evidence="2 9">Amino-acid biosynthesis; L-histidine biosynthesis; L-histidine from 5-phospho-alpha-D-ribose 1-diphosphate: step 1/9.</text>
</comment>
<organism evidence="12 13">
    <name type="scientific">Coprococcus eutactus</name>
    <dbReference type="NCBI Taxonomy" id="33043"/>
    <lineage>
        <taxon>Bacteria</taxon>
        <taxon>Bacillati</taxon>
        <taxon>Bacillota</taxon>
        <taxon>Clostridia</taxon>
        <taxon>Lachnospirales</taxon>
        <taxon>Lachnospiraceae</taxon>
        <taxon>Coprococcus</taxon>
    </lineage>
</organism>
<dbReference type="InterPro" id="IPR004516">
    <property type="entry name" value="HisRS/HisZ"/>
</dbReference>